<dbReference type="Proteomes" id="UP001054945">
    <property type="component" value="Unassembled WGS sequence"/>
</dbReference>
<keyword evidence="2" id="KW-1185">Reference proteome</keyword>
<evidence type="ECO:0000313" key="2">
    <source>
        <dbReference type="Proteomes" id="UP001054945"/>
    </source>
</evidence>
<reference evidence="1 2" key="1">
    <citation type="submission" date="2021-06" db="EMBL/GenBank/DDBJ databases">
        <title>Caerostris extrusa draft genome.</title>
        <authorList>
            <person name="Kono N."/>
            <person name="Arakawa K."/>
        </authorList>
    </citation>
    <scope>NUCLEOTIDE SEQUENCE [LARGE SCALE GENOMIC DNA]</scope>
</reference>
<sequence>MAPNHTPKIRPTIRKTIRKWIRVSYNFDLMQSIAVVYLNRDYEPPPWGQAGKGFYGKMLRIRLKYASQINLFASPCRQRLDWAVLNALLLKDAVLLLDVLWGIQLC</sequence>
<accession>A0AAV4S7T5</accession>
<dbReference type="EMBL" id="BPLR01009092">
    <property type="protein sequence ID" value="GIY29587.1"/>
    <property type="molecule type" value="Genomic_DNA"/>
</dbReference>
<protein>
    <submittedName>
        <fullName evidence="1">Uncharacterized protein</fullName>
    </submittedName>
</protein>
<dbReference type="AlphaFoldDB" id="A0AAV4S7T5"/>
<comment type="caution">
    <text evidence="1">The sequence shown here is derived from an EMBL/GenBank/DDBJ whole genome shotgun (WGS) entry which is preliminary data.</text>
</comment>
<proteinExistence type="predicted"/>
<name>A0AAV4S7T5_CAEEX</name>
<organism evidence="1 2">
    <name type="scientific">Caerostris extrusa</name>
    <name type="common">Bark spider</name>
    <name type="synonym">Caerostris bankana</name>
    <dbReference type="NCBI Taxonomy" id="172846"/>
    <lineage>
        <taxon>Eukaryota</taxon>
        <taxon>Metazoa</taxon>
        <taxon>Ecdysozoa</taxon>
        <taxon>Arthropoda</taxon>
        <taxon>Chelicerata</taxon>
        <taxon>Arachnida</taxon>
        <taxon>Araneae</taxon>
        <taxon>Araneomorphae</taxon>
        <taxon>Entelegynae</taxon>
        <taxon>Araneoidea</taxon>
        <taxon>Araneidae</taxon>
        <taxon>Caerostris</taxon>
    </lineage>
</organism>
<evidence type="ECO:0000313" key="1">
    <source>
        <dbReference type="EMBL" id="GIY29587.1"/>
    </source>
</evidence>
<gene>
    <name evidence="1" type="ORF">CEXT_488941</name>
</gene>